<evidence type="ECO:0000313" key="10">
    <source>
        <dbReference type="Proteomes" id="UP000270094"/>
    </source>
</evidence>
<keyword evidence="3 7" id="KW-1133">Transmembrane helix</keyword>
<gene>
    <name evidence="9" type="ORF">SVUK_LOCUS9291</name>
</gene>
<dbReference type="OrthoDB" id="294541at2759"/>
<keyword evidence="2 7" id="KW-0812">Transmembrane</keyword>
<dbReference type="GO" id="GO:0016020">
    <property type="term" value="C:membrane"/>
    <property type="evidence" value="ECO:0007669"/>
    <property type="project" value="UniProtKB-SubCell"/>
</dbReference>
<keyword evidence="4 7" id="KW-0472">Membrane</keyword>
<reference evidence="9 10" key="1">
    <citation type="submission" date="2018-11" db="EMBL/GenBank/DDBJ databases">
        <authorList>
            <consortium name="Pathogen Informatics"/>
        </authorList>
    </citation>
    <scope>NUCLEOTIDE SEQUENCE [LARGE SCALE GENOMIC DNA]</scope>
</reference>
<feature type="transmembrane region" description="Helical" evidence="7">
    <location>
        <begin position="12"/>
        <end position="32"/>
    </location>
</feature>
<accession>A0A3P7J1Q5</accession>
<name>A0A3P7J1Q5_STRVU</name>
<protein>
    <recommendedName>
        <fullName evidence="8">Amino acid transporter transmembrane domain-containing protein</fullName>
    </recommendedName>
</protein>
<dbReference type="AlphaFoldDB" id="A0A3P7J1Q5"/>
<comment type="similarity">
    <text evidence="6">Belongs to the TMEM104 family.</text>
</comment>
<evidence type="ECO:0000256" key="7">
    <source>
        <dbReference type="SAM" id="Phobius"/>
    </source>
</evidence>
<comment type="subcellular location">
    <subcellularLocation>
        <location evidence="1">Membrane</location>
        <topology evidence="1">Multi-pass membrane protein</topology>
    </subcellularLocation>
</comment>
<evidence type="ECO:0000256" key="4">
    <source>
        <dbReference type="ARBA" id="ARBA00023136"/>
    </source>
</evidence>
<proteinExistence type="inferred from homology"/>
<evidence type="ECO:0000259" key="8">
    <source>
        <dbReference type="Pfam" id="PF01490"/>
    </source>
</evidence>
<dbReference type="PANTHER" id="PTHR16189:SF0">
    <property type="entry name" value="TRANSMEMBRANE PROTEIN 104"/>
    <property type="match status" value="1"/>
</dbReference>
<feature type="transmembrane region" description="Helical" evidence="7">
    <location>
        <begin position="39"/>
        <end position="63"/>
    </location>
</feature>
<sequence>MAGTVETATTYSSWMGLLYVFNLIVGTGALALPRAFQQAGYILSIAILAVSAGASYISATFVLESLATGNAVQHRRRKCKIKGRSRESVADYHRGGRKALIVSMAYDSSTFDFTTLIAVVLKEIVPHSIRNGSKL</sequence>
<evidence type="ECO:0000313" key="9">
    <source>
        <dbReference type="EMBL" id="VDM74293.1"/>
    </source>
</evidence>
<evidence type="ECO:0000256" key="1">
    <source>
        <dbReference type="ARBA" id="ARBA00004141"/>
    </source>
</evidence>
<evidence type="ECO:0000256" key="2">
    <source>
        <dbReference type="ARBA" id="ARBA00022692"/>
    </source>
</evidence>
<evidence type="ECO:0000256" key="6">
    <source>
        <dbReference type="ARBA" id="ARBA00038166"/>
    </source>
</evidence>
<dbReference type="EMBL" id="UYYB01094437">
    <property type="protein sequence ID" value="VDM74293.1"/>
    <property type="molecule type" value="Genomic_DNA"/>
</dbReference>
<dbReference type="Proteomes" id="UP000270094">
    <property type="component" value="Unassembled WGS sequence"/>
</dbReference>
<evidence type="ECO:0000256" key="5">
    <source>
        <dbReference type="ARBA" id="ARBA00023180"/>
    </source>
</evidence>
<keyword evidence="5" id="KW-0325">Glycoprotein</keyword>
<evidence type="ECO:0000256" key="3">
    <source>
        <dbReference type="ARBA" id="ARBA00022989"/>
    </source>
</evidence>
<feature type="domain" description="Amino acid transporter transmembrane" evidence="8">
    <location>
        <begin position="10"/>
        <end position="77"/>
    </location>
</feature>
<dbReference type="InterPro" id="IPR013057">
    <property type="entry name" value="AA_transpt_TM"/>
</dbReference>
<dbReference type="PANTHER" id="PTHR16189">
    <property type="entry name" value="TRANSMEMBRANE PROTEIN 104-RELATED"/>
    <property type="match status" value="1"/>
</dbReference>
<dbReference type="Pfam" id="PF01490">
    <property type="entry name" value="Aa_trans"/>
    <property type="match status" value="1"/>
</dbReference>
<keyword evidence="10" id="KW-1185">Reference proteome</keyword>
<organism evidence="9 10">
    <name type="scientific">Strongylus vulgaris</name>
    <name type="common">Blood worm</name>
    <dbReference type="NCBI Taxonomy" id="40348"/>
    <lineage>
        <taxon>Eukaryota</taxon>
        <taxon>Metazoa</taxon>
        <taxon>Ecdysozoa</taxon>
        <taxon>Nematoda</taxon>
        <taxon>Chromadorea</taxon>
        <taxon>Rhabditida</taxon>
        <taxon>Rhabditina</taxon>
        <taxon>Rhabditomorpha</taxon>
        <taxon>Strongyloidea</taxon>
        <taxon>Strongylidae</taxon>
        <taxon>Strongylus</taxon>
    </lineage>
</organism>